<evidence type="ECO:0000313" key="5">
    <source>
        <dbReference type="Proteomes" id="UP000694941"/>
    </source>
</evidence>
<keyword evidence="5" id="KW-1185">Reference proteome</keyword>
<dbReference type="Proteomes" id="UP000694941">
    <property type="component" value="Unplaced"/>
</dbReference>
<evidence type="ECO:0000256" key="2">
    <source>
        <dbReference type="PROSITE-ProRule" id="PRU00176"/>
    </source>
</evidence>
<dbReference type="Pfam" id="PF00076">
    <property type="entry name" value="RRM_1"/>
    <property type="match status" value="1"/>
</dbReference>
<organism evidence="5 6">
    <name type="scientific">Limulus polyphemus</name>
    <name type="common">Atlantic horseshoe crab</name>
    <dbReference type="NCBI Taxonomy" id="6850"/>
    <lineage>
        <taxon>Eukaryota</taxon>
        <taxon>Metazoa</taxon>
        <taxon>Ecdysozoa</taxon>
        <taxon>Arthropoda</taxon>
        <taxon>Chelicerata</taxon>
        <taxon>Merostomata</taxon>
        <taxon>Xiphosura</taxon>
        <taxon>Limulidae</taxon>
        <taxon>Limulus</taxon>
    </lineage>
</organism>
<evidence type="ECO:0000256" key="3">
    <source>
        <dbReference type="SAM" id="MobiDB-lite"/>
    </source>
</evidence>
<gene>
    <name evidence="6" type="primary">LOC106468683</name>
</gene>
<proteinExistence type="predicted"/>
<feature type="domain" description="RRM" evidence="4">
    <location>
        <begin position="179"/>
        <end position="258"/>
    </location>
</feature>
<name>A0ABM1BLS7_LIMPO</name>
<evidence type="ECO:0000259" key="4">
    <source>
        <dbReference type="PROSITE" id="PS50102"/>
    </source>
</evidence>
<keyword evidence="1 2" id="KW-0694">RNA-binding</keyword>
<dbReference type="InterPro" id="IPR000504">
    <property type="entry name" value="RRM_dom"/>
</dbReference>
<feature type="region of interest" description="Disordered" evidence="3">
    <location>
        <begin position="134"/>
        <end position="170"/>
    </location>
</feature>
<dbReference type="PANTHER" id="PTHR15241">
    <property type="entry name" value="TRANSFORMER-2-RELATED"/>
    <property type="match status" value="1"/>
</dbReference>
<dbReference type="GeneID" id="106468683"/>
<reference evidence="6" key="1">
    <citation type="submission" date="2025-08" db="UniProtKB">
        <authorList>
            <consortium name="RefSeq"/>
        </authorList>
    </citation>
    <scope>IDENTIFICATION</scope>
    <source>
        <tissue evidence="6">Muscle</tissue>
    </source>
</reference>
<sequence length="267" mass="30584">MYPRQCKMAPGSFRLIPGTMYAHRFRHLQKKHLESFSGLNAICLPDANPIGVMYRSSLPATPLSTPLYDGPQFTEEALRERLCKTPSPRKCRFFDPRHSDVGLNDLDSKWGDLTLKRDPIDRVISPVHHEKSVAYPRNKSKDKITDSPGHFSDSEEFSERRTWQEATKEKQPTTLSLTKRVFVGNISYRVTKKELADHFSQFGTVVQCVIVQDHIKKRPKGYGFITFSKPEEAVRAKNASLEQLRLDCRQLQTIKALKPTHPPHSLN</sequence>
<dbReference type="PROSITE" id="PS50102">
    <property type="entry name" value="RRM"/>
    <property type="match status" value="1"/>
</dbReference>
<dbReference type="SMART" id="SM00360">
    <property type="entry name" value="RRM"/>
    <property type="match status" value="1"/>
</dbReference>
<accession>A0ABM1BLS7</accession>
<feature type="compositionally biased region" description="Basic and acidic residues" evidence="3">
    <location>
        <begin position="157"/>
        <end position="170"/>
    </location>
</feature>
<dbReference type="Gene3D" id="3.30.70.330">
    <property type="match status" value="1"/>
</dbReference>
<dbReference type="RefSeq" id="XP_013784576.2">
    <property type="nucleotide sequence ID" value="XM_013929122.2"/>
</dbReference>
<protein>
    <submittedName>
        <fullName evidence="6">RNA-binding protein Musashi homolog 2-like</fullName>
    </submittedName>
</protein>
<evidence type="ECO:0000256" key="1">
    <source>
        <dbReference type="ARBA" id="ARBA00022884"/>
    </source>
</evidence>
<dbReference type="InterPro" id="IPR035979">
    <property type="entry name" value="RBD_domain_sf"/>
</dbReference>
<evidence type="ECO:0000313" key="6">
    <source>
        <dbReference type="RefSeq" id="XP_013784576.2"/>
    </source>
</evidence>
<dbReference type="PANTHER" id="PTHR15241:SF304">
    <property type="entry name" value="RRM DOMAIN-CONTAINING PROTEIN"/>
    <property type="match status" value="1"/>
</dbReference>
<dbReference type="InterPro" id="IPR012677">
    <property type="entry name" value="Nucleotide-bd_a/b_plait_sf"/>
</dbReference>
<dbReference type="SUPFAM" id="SSF54928">
    <property type="entry name" value="RNA-binding domain, RBD"/>
    <property type="match status" value="1"/>
</dbReference>